<dbReference type="Pfam" id="PF01040">
    <property type="entry name" value="UbiA"/>
    <property type="match status" value="1"/>
</dbReference>
<evidence type="ECO:0000256" key="5">
    <source>
        <dbReference type="SAM" id="Phobius"/>
    </source>
</evidence>
<accession>A0A6J6TJZ9</accession>
<feature type="transmembrane region" description="Helical" evidence="5">
    <location>
        <begin position="300"/>
        <end position="323"/>
    </location>
</feature>
<dbReference type="InterPro" id="IPR029044">
    <property type="entry name" value="Nucleotide-diphossugar_trans"/>
</dbReference>
<protein>
    <submittedName>
        <fullName evidence="6">Unannotated protein</fullName>
    </submittedName>
</protein>
<feature type="transmembrane region" description="Helical" evidence="5">
    <location>
        <begin position="86"/>
        <end position="104"/>
    </location>
</feature>
<sequence>MRVDSSVVRSGQWWDHKIPPLIAAAALASLPALNPNGLQLLIDLILFLIAAVGVAAFGHVVNDLADITTDELAGASNQMAALSTQARVGVLAATALCGLLPWIWLPHTTVVLGLLGAEVALLLIYSLKPIRLKDRSAAGVLADALYAYVVPILLSVEVFTQIAGISAPGLAITLSVGLWALLMGLRGILWHQIGDIAHDQRAGVTTLATKIGVTHSRRILGVMVIFEFFAAATALLMVAQGTQQQWLPYFGLAYVAYRMFQMSVLWSEPVHLRSLRHSGGRIRFLGFVVLNEFVEKWIPLAALIALALKLPLLWLVVLVYLMVFDNAAVEFLRRDLPALPDAMNRLAHERKSRRNIRKVAASRKALLAAGPAKVTAEIMNQCRWVFVVCGPEMHTETLRTAVKNLAPLTSLEIWVVTDSTRNVCPIDLDGIHTVVDVATPKHFDDHQASIWLKTGIHNHLPVGEWCYLDSDIIAVRPGVEEIFEHRHGPVAFASDLTISVNQVDRFSPWAMNCECTGFGETHSCSHLREQISERFGAQVPGDWVHWNGGVFLFGPDSTEFLDMWNERAIASFEWPEWRTRDQGALIATAWSLGQQDCPRLPAEFNFIADLGNGDLCLDPERGWALHPAGPWHQARLMHLYTSRLEDPEWDLGRDVEAPVIRQTLVRANRWRRFELRQMARDGAVQGRQRLGFAMVDAYWWVEGRLGLIWLRIRRQPQRLKLSRLRASFGRRLGTKEPSA</sequence>
<organism evidence="6">
    <name type="scientific">freshwater metagenome</name>
    <dbReference type="NCBI Taxonomy" id="449393"/>
    <lineage>
        <taxon>unclassified sequences</taxon>
        <taxon>metagenomes</taxon>
        <taxon>ecological metagenomes</taxon>
    </lineage>
</organism>
<feature type="transmembrane region" description="Helical" evidence="5">
    <location>
        <begin position="246"/>
        <end position="266"/>
    </location>
</feature>
<evidence type="ECO:0000256" key="2">
    <source>
        <dbReference type="ARBA" id="ARBA00022692"/>
    </source>
</evidence>
<feature type="transmembrane region" description="Helical" evidence="5">
    <location>
        <begin position="40"/>
        <end position="65"/>
    </location>
</feature>
<comment type="subcellular location">
    <subcellularLocation>
        <location evidence="1">Membrane</location>
        <topology evidence="1">Multi-pass membrane protein</topology>
    </subcellularLocation>
</comment>
<feature type="transmembrane region" description="Helical" evidence="5">
    <location>
        <begin position="162"/>
        <end position="182"/>
    </location>
</feature>
<evidence type="ECO:0000256" key="3">
    <source>
        <dbReference type="ARBA" id="ARBA00022989"/>
    </source>
</evidence>
<evidence type="ECO:0000313" key="6">
    <source>
        <dbReference type="EMBL" id="CAB4747516.1"/>
    </source>
</evidence>
<feature type="transmembrane region" description="Helical" evidence="5">
    <location>
        <begin position="110"/>
        <end position="127"/>
    </location>
</feature>
<keyword evidence="2 5" id="KW-0812">Transmembrane</keyword>
<dbReference type="SUPFAM" id="SSF53448">
    <property type="entry name" value="Nucleotide-diphospho-sugar transferases"/>
    <property type="match status" value="1"/>
</dbReference>
<dbReference type="GO" id="GO:0016020">
    <property type="term" value="C:membrane"/>
    <property type="evidence" value="ECO:0007669"/>
    <property type="project" value="UniProtKB-SubCell"/>
</dbReference>
<keyword evidence="4 5" id="KW-0472">Membrane</keyword>
<name>A0A6J6TJZ9_9ZZZZ</name>
<dbReference type="GO" id="GO:0016765">
    <property type="term" value="F:transferase activity, transferring alkyl or aryl (other than methyl) groups"/>
    <property type="evidence" value="ECO:0007669"/>
    <property type="project" value="InterPro"/>
</dbReference>
<dbReference type="Gene3D" id="3.90.550.10">
    <property type="entry name" value="Spore Coat Polysaccharide Biosynthesis Protein SpsA, Chain A"/>
    <property type="match status" value="1"/>
</dbReference>
<evidence type="ECO:0000256" key="4">
    <source>
        <dbReference type="ARBA" id="ARBA00023136"/>
    </source>
</evidence>
<feature type="transmembrane region" description="Helical" evidence="5">
    <location>
        <begin position="219"/>
        <end position="240"/>
    </location>
</feature>
<evidence type="ECO:0000256" key="1">
    <source>
        <dbReference type="ARBA" id="ARBA00004141"/>
    </source>
</evidence>
<feature type="transmembrane region" description="Helical" evidence="5">
    <location>
        <begin position="139"/>
        <end position="156"/>
    </location>
</feature>
<reference evidence="6" key="1">
    <citation type="submission" date="2020-05" db="EMBL/GenBank/DDBJ databases">
        <authorList>
            <person name="Chiriac C."/>
            <person name="Salcher M."/>
            <person name="Ghai R."/>
            <person name="Kavagutti S V."/>
        </authorList>
    </citation>
    <scope>NUCLEOTIDE SEQUENCE</scope>
</reference>
<dbReference type="EMBL" id="CAEZYU010000067">
    <property type="protein sequence ID" value="CAB4747516.1"/>
    <property type="molecule type" value="Genomic_DNA"/>
</dbReference>
<keyword evidence="3 5" id="KW-1133">Transmembrane helix</keyword>
<dbReference type="AlphaFoldDB" id="A0A6J6TJZ9"/>
<proteinExistence type="predicted"/>
<dbReference type="CDD" id="cd13956">
    <property type="entry name" value="PT_UbiA"/>
    <property type="match status" value="1"/>
</dbReference>
<gene>
    <name evidence="6" type="ORF">UFOPK2766_01451</name>
</gene>
<dbReference type="InterPro" id="IPR000537">
    <property type="entry name" value="UbiA_prenyltransferase"/>
</dbReference>